<protein>
    <submittedName>
        <fullName evidence="1">Uncharacterized protein</fullName>
    </submittedName>
</protein>
<proteinExistence type="predicted"/>
<reference evidence="2" key="1">
    <citation type="submission" date="2022-10" db="EMBL/GenBank/DDBJ databases">
        <title>Genome assembly of Pristionchus species.</title>
        <authorList>
            <person name="Yoshida K."/>
            <person name="Sommer R.J."/>
        </authorList>
    </citation>
    <scope>NUCLEOTIDE SEQUENCE [LARGE SCALE GENOMIC DNA]</scope>
    <source>
        <strain evidence="2">RS5460</strain>
    </source>
</reference>
<organism evidence="1 2">
    <name type="scientific">Pristionchus mayeri</name>
    <dbReference type="NCBI Taxonomy" id="1317129"/>
    <lineage>
        <taxon>Eukaryota</taxon>
        <taxon>Metazoa</taxon>
        <taxon>Ecdysozoa</taxon>
        <taxon>Nematoda</taxon>
        <taxon>Chromadorea</taxon>
        <taxon>Rhabditida</taxon>
        <taxon>Rhabditina</taxon>
        <taxon>Diplogasteromorpha</taxon>
        <taxon>Diplogasteroidea</taxon>
        <taxon>Neodiplogasteridae</taxon>
        <taxon>Pristionchus</taxon>
    </lineage>
</organism>
<sequence length="67" mass="7279">MDDGYLLVLYLVEGDVSPRSYSSLMSTTMSPLYRAGSMDPEMTTVMGALVPVKMKNPENGMSADEPT</sequence>
<accession>A0AAN4YZM2</accession>
<dbReference type="Proteomes" id="UP001328107">
    <property type="component" value="Unassembled WGS sequence"/>
</dbReference>
<gene>
    <name evidence="1" type="ORF">PMAYCL1PPCAC_00834</name>
</gene>
<dbReference type="AlphaFoldDB" id="A0AAN4YZM2"/>
<comment type="caution">
    <text evidence="1">The sequence shown here is derived from an EMBL/GenBank/DDBJ whole genome shotgun (WGS) entry which is preliminary data.</text>
</comment>
<dbReference type="EMBL" id="BTRK01000001">
    <property type="protein sequence ID" value="GMR30639.1"/>
    <property type="molecule type" value="Genomic_DNA"/>
</dbReference>
<evidence type="ECO:0000313" key="2">
    <source>
        <dbReference type="Proteomes" id="UP001328107"/>
    </source>
</evidence>
<feature type="non-terminal residue" evidence="1">
    <location>
        <position position="67"/>
    </location>
</feature>
<keyword evidence="2" id="KW-1185">Reference proteome</keyword>
<evidence type="ECO:0000313" key="1">
    <source>
        <dbReference type="EMBL" id="GMR30639.1"/>
    </source>
</evidence>
<name>A0AAN4YZM2_9BILA</name>